<protein>
    <recommendedName>
        <fullName evidence="4">FLYWCH-type domain-containing protein</fullName>
    </recommendedName>
</protein>
<reference evidence="5" key="1">
    <citation type="submission" date="2021-05" db="EMBL/GenBank/DDBJ databases">
        <authorList>
            <person name="Alioto T."/>
            <person name="Alioto T."/>
            <person name="Gomez Garrido J."/>
        </authorList>
    </citation>
    <scope>NUCLEOTIDE SEQUENCE</scope>
</reference>
<accession>A0A8D9EMA4</accession>
<keyword evidence="2" id="KW-0863">Zinc-finger</keyword>
<evidence type="ECO:0000313" key="5">
    <source>
        <dbReference type="EMBL" id="CAG6758652.1"/>
    </source>
</evidence>
<dbReference type="AlphaFoldDB" id="A0A8D9EMA4"/>
<evidence type="ECO:0000256" key="3">
    <source>
        <dbReference type="ARBA" id="ARBA00022833"/>
    </source>
</evidence>
<name>A0A8D9EMA4_9HEMI</name>
<dbReference type="Pfam" id="PF04500">
    <property type="entry name" value="FLYWCH"/>
    <property type="match status" value="1"/>
</dbReference>
<evidence type="ECO:0000259" key="4">
    <source>
        <dbReference type="Pfam" id="PF04500"/>
    </source>
</evidence>
<dbReference type="EMBL" id="HBUF01550078">
    <property type="protein sequence ID" value="CAG6758652.1"/>
    <property type="molecule type" value="Transcribed_RNA"/>
</dbReference>
<dbReference type="GO" id="GO:0008270">
    <property type="term" value="F:zinc ion binding"/>
    <property type="evidence" value="ECO:0007669"/>
    <property type="project" value="UniProtKB-KW"/>
</dbReference>
<keyword evidence="1" id="KW-0479">Metal-binding</keyword>
<dbReference type="InterPro" id="IPR007588">
    <property type="entry name" value="Znf_FLYWCH"/>
</dbReference>
<proteinExistence type="predicted"/>
<sequence length="108" mass="12695">MNRLTFIDSEKGSSLLVFQKHKFYRSRQLLIGEYKWRCYKKLCPAFVKIIPPDTITENSTSHNHPTVDDKVLLQQKMSGLAKRKATGNRNHVYSSFKNHERLYQINPI</sequence>
<dbReference type="Gene3D" id="2.20.25.240">
    <property type="match status" value="1"/>
</dbReference>
<organism evidence="5">
    <name type="scientific">Cacopsylla melanoneura</name>
    <dbReference type="NCBI Taxonomy" id="428564"/>
    <lineage>
        <taxon>Eukaryota</taxon>
        <taxon>Metazoa</taxon>
        <taxon>Ecdysozoa</taxon>
        <taxon>Arthropoda</taxon>
        <taxon>Hexapoda</taxon>
        <taxon>Insecta</taxon>
        <taxon>Pterygota</taxon>
        <taxon>Neoptera</taxon>
        <taxon>Paraneoptera</taxon>
        <taxon>Hemiptera</taxon>
        <taxon>Sternorrhyncha</taxon>
        <taxon>Psylloidea</taxon>
        <taxon>Psyllidae</taxon>
        <taxon>Psyllinae</taxon>
        <taxon>Cacopsylla</taxon>
    </lineage>
</organism>
<keyword evidence="3" id="KW-0862">Zinc</keyword>
<feature type="domain" description="FLYWCH-type" evidence="4">
    <location>
        <begin position="6"/>
        <end position="64"/>
    </location>
</feature>
<evidence type="ECO:0000256" key="2">
    <source>
        <dbReference type="ARBA" id="ARBA00022771"/>
    </source>
</evidence>
<evidence type="ECO:0000256" key="1">
    <source>
        <dbReference type="ARBA" id="ARBA00022723"/>
    </source>
</evidence>